<reference evidence="1" key="2">
    <citation type="submission" date="2022-01" db="EMBL/GenBank/DDBJ databases">
        <authorList>
            <person name="Yamashiro T."/>
            <person name="Shiraishi A."/>
            <person name="Satake H."/>
            <person name="Nakayama K."/>
        </authorList>
    </citation>
    <scope>NUCLEOTIDE SEQUENCE</scope>
</reference>
<reference evidence="1" key="1">
    <citation type="journal article" date="2022" name="Int. J. Mol. Sci.">
        <title>Draft Genome of Tanacetum Coccineum: Genomic Comparison of Closely Related Tanacetum-Family Plants.</title>
        <authorList>
            <person name="Yamashiro T."/>
            <person name="Shiraishi A."/>
            <person name="Nakayama K."/>
            <person name="Satake H."/>
        </authorList>
    </citation>
    <scope>NUCLEOTIDE SEQUENCE</scope>
</reference>
<protein>
    <submittedName>
        <fullName evidence="1">Uncharacterized protein</fullName>
    </submittedName>
</protein>
<organism evidence="1 2">
    <name type="scientific">Tanacetum coccineum</name>
    <dbReference type="NCBI Taxonomy" id="301880"/>
    <lineage>
        <taxon>Eukaryota</taxon>
        <taxon>Viridiplantae</taxon>
        <taxon>Streptophyta</taxon>
        <taxon>Embryophyta</taxon>
        <taxon>Tracheophyta</taxon>
        <taxon>Spermatophyta</taxon>
        <taxon>Magnoliopsida</taxon>
        <taxon>eudicotyledons</taxon>
        <taxon>Gunneridae</taxon>
        <taxon>Pentapetalae</taxon>
        <taxon>asterids</taxon>
        <taxon>campanulids</taxon>
        <taxon>Asterales</taxon>
        <taxon>Asteraceae</taxon>
        <taxon>Asteroideae</taxon>
        <taxon>Anthemideae</taxon>
        <taxon>Anthemidinae</taxon>
        <taxon>Tanacetum</taxon>
    </lineage>
</organism>
<name>A0ABQ4YGY2_9ASTR</name>
<evidence type="ECO:0000313" key="1">
    <source>
        <dbReference type="EMBL" id="GJS76815.1"/>
    </source>
</evidence>
<proteinExistence type="predicted"/>
<keyword evidence="2" id="KW-1185">Reference proteome</keyword>
<comment type="caution">
    <text evidence="1">The sequence shown here is derived from an EMBL/GenBank/DDBJ whole genome shotgun (WGS) entry which is preliminary data.</text>
</comment>
<dbReference type="Proteomes" id="UP001151760">
    <property type="component" value="Unassembled WGS sequence"/>
</dbReference>
<dbReference type="EMBL" id="BQNB010010403">
    <property type="protein sequence ID" value="GJS76815.1"/>
    <property type="molecule type" value="Genomic_DNA"/>
</dbReference>
<sequence length="383" mass="44534">MWERIRRLMLSSEKIEQHRHSRLADEFDKFVTVEGESLSFVYEWLTTLVNFMDRNEIRPLSILINTKFLNSLQPDRLHDGMHSSQQYDKANSKRKICKAENISEVNVSKFTLISGMISKGGPEQTNHVKLKTVINTTIDDQIDSSIIFDDPYVEINGGTDEHVKQTNMIQMFMISLVYDPFLKAGLGYQNPKHLKKAITEQPKIYDGERLQSTKLIIDSPDSEETLEDAKESRLKMKDKIIQLNYEKLNALYEIFVPQQEIPIEQTYFSTPSTSNVPSESSIEMSDLPLKKMLSENKLLQIFVKFDNSISDLQTKIDQTLLKDRSRALIFDDQDVLRQFYKTGVILMFISFRRCSNEIKQEITEEVQVTPTKKHVRYRASRLD</sequence>
<gene>
    <name evidence="1" type="ORF">Tco_0726696</name>
</gene>
<evidence type="ECO:0000313" key="2">
    <source>
        <dbReference type="Proteomes" id="UP001151760"/>
    </source>
</evidence>
<accession>A0ABQ4YGY2</accession>